<keyword evidence="2" id="KW-1185">Reference proteome</keyword>
<dbReference type="Proteomes" id="UP000594638">
    <property type="component" value="Unassembled WGS sequence"/>
</dbReference>
<sequence length="146" mass="16319">MVIVNCSYISGFRKKFNEHDDVIKPAFVIGSYPVGNKTWFHQLVDPEISLNSGVLKGVEPYVKILPALMNALGISKKDPDYNGFGCMELKVTVDTAIPQRMNGSSIPQKFDVAKCRLDIASILYKHRETYVKNLRQATKGEGIVIE</sequence>
<accession>A0A8S0SN06</accession>
<dbReference type="Gramene" id="OE9A026766T1">
    <property type="protein sequence ID" value="OE9A026766C1"/>
    <property type="gene ID" value="OE9A026766"/>
</dbReference>
<comment type="caution">
    <text evidence="1">The sequence shown here is derived from an EMBL/GenBank/DDBJ whole genome shotgun (WGS) entry which is preliminary data.</text>
</comment>
<evidence type="ECO:0000313" key="1">
    <source>
        <dbReference type="EMBL" id="CAA2993381.1"/>
    </source>
</evidence>
<protein>
    <submittedName>
        <fullName evidence="1">Uncharacterized protein</fullName>
    </submittedName>
</protein>
<reference evidence="1 2" key="1">
    <citation type="submission" date="2019-12" db="EMBL/GenBank/DDBJ databases">
        <authorList>
            <person name="Alioto T."/>
            <person name="Alioto T."/>
            <person name="Gomez Garrido J."/>
        </authorList>
    </citation>
    <scope>NUCLEOTIDE SEQUENCE [LARGE SCALE GENOMIC DNA]</scope>
</reference>
<evidence type="ECO:0000313" key="2">
    <source>
        <dbReference type="Proteomes" id="UP000594638"/>
    </source>
</evidence>
<name>A0A8S0SN06_OLEEU</name>
<dbReference type="AlphaFoldDB" id="A0A8S0SN06"/>
<gene>
    <name evidence="1" type="ORF">OLEA9_A026766</name>
</gene>
<organism evidence="1 2">
    <name type="scientific">Olea europaea subsp. europaea</name>
    <dbReference type="NCBI Taxonomy" id="158383"/>
    <lineage>
        <taxon>Eukaryota</taxon>
        <taxon>Viridiplantae</taxon>
        <taxon>Streptophyta</taxon>
        <taxon>Embryophyta</taxon>
        <taxon>Tracheophyta</taxon>
        <taxon>Spermatophyta</taxon>
        <taxon>Magnoliopsida</taxon>
        <taxon>eudicotyledons</taxon>
        <taxon>Gunneridae</taxon>
        <taxon>Pentapetalae</taxon>
        <taxon>asterids</taxon>
        <taxon>lamiids</taxon>
        <taxon>Lamiales</taxon>
        <taxon>Oleaceae</taxon>
        <taxon>Oleeae</taxon>
        <taxon>Olea</taxon>
    </lineage>
</organism>
<dbReference type="EMBL" id="CACTIH010005449">
    <property type="protein sequence ID" value="CAA2993381.1"/>
    <property type="molecule type" value="Genomic_DNA"/>
</dbReference>
<proteinExistence type="predicted"/>